<protein>
    <submittedName>
        <fullName evidence="2">Uncharacterized protein</fullName>
    </submittedName>
</protein>
<keyword evidence="3" id="KW-1185">Reference proteome</keyword>
<feature type="transmembrane region" description="Helical" evidence="1">
    <location>
        <begin position="130"/>
        <end position="147"/>
    </location>
</feature>
<keyword evidence="1" id="KW-1133">Transmembrane helix</keyword>
<organism evidence="2 3">
    <name type="scientific">Clitoria ternatea</name>
    <name type="common">Butterfly pea</name>
    <dbReference type="NCBI Taxonomy" id="43366"/>
    <lineage>
        <taxon>Eukaryota</taxon>
        <taxon>Viridiplantae</taxon>
        <taxon>Streptophyta</taxon>
        <taxon>Embryophyta</taxon>
        <taxon>Tracheophyta</taxon>
        <taxon>Spermatophyta</taxon>
        <taxon>Magnoliopsida</taxon>
        <taxon>eudicotyledons</taxon>
        <taxon>Gunneridae</taxon>
        <taxon>Pentapetalae</taxon>
        <taxon>rosids</taxon>
        <taxon>fabids</taxon>
        <taxon>Fabales</taxon>
        <taxon>Fabaceae</taxon>
        <taxon>Papilionoideae</taxon>
        <taxon>50 kb inversion clade</taxon>
        <taxon>NPAAA clade</taxon>
        <taxon>indigoferoid/millettioid clade</taxon>
        <taxon>Phaseoleae</taxon>
        <taxon>Clitoria</taxon>
    </lineage>
</organism>
<name>A0AAN9I1X2_CLITE</name>
<keyword evidence="1" id="KW-0812">Transmembrane</keyword>
<comment type="caution">
    <text evidence="2">The sequence shown here is derived from an EMBL/GenBank/DDBJ whole genome shotgun (WGS) entry which is preliminary data.</text>
</comment>
<evidence type="ECO:0000313" key="3">
    <source>
        <dbReference type="Proteomes" id="UP001359559"/>
    </source>
</evidence>
<dbReference type="AlphaFoldDB" id="A0AAN9I1X2"/>
<sequence>MEQLVYLSPWHDLQVVVTPEKKVHDGLKKEKDVVEIFIPLSNHHTWFCGFANLFCKHSKGRDLHAEPLNDASHDPDFVRKVLRRPAKEDCRHEAAQKMLTSILQQQPSLTKLLLFLFSLLFSLSNAYPHFTIGCGVIIKIIKFICLIKSHTLKS</sequence>
<evidence type="ECO:0000256" key="1">
    <source>
        <dbReference type="SAM" id="Phobius"/>
    </source>
</evidence>
<dbReference type="Proteomes" id="UP001359559">
    <property type="component" value="Unassembled WGS sequence"/>
</dbReference>
<accession>A0AAN9I1X2</accession>
<proteinExistence type="predicted"/>
<reference evidence="2 3" key="1">
    <citation type="submission" date="2024-01" db="EMBL/GenBank/DDBJ databases">
        <title>The genomes of 5 underutilized Papilionoideae crops provide insights into root nodulation and disease resistance.</title>
        <authorList>
            <person name="Yuan L."/>
        </authorList>
    </citation>
    <scope>NUCLEOTIDE SEQUENCE [LARGE SCALE GENOMIC DNA]</scope>
    <source>
        <strain evidence="2">LY-2023</strain>
        <tissue evidence="2">Leaf</tissue>
    </source>
</reference>
<gene>
    <name evidence="2" type="ORF">RJT34_32052</name>
</gene>
<dbReference type="EMBL" id="JAYKXN010000008">
    <property type="protein sequence ID" value="KAK7264443.1"/>
    <property type="molecule type" value="Genomic_DNA"/>
</dbReference>
<evidence type="ECO:0000313" key="2">
    <source>
        <dbReference type="EMBL" id="KAK7264443.1"/>
    </source>
</evidence>
<keyword evidence="1" id="KW-0472">Membrane</keyword>